<sequence length="117" mass="13289">MGQVRVRRVQEEADAADGSRVLVDRVWPRGISKSAARLDRWCKEVAPSTELRHWYGHDVERFDEFRRRYRAELDDPERSAALEELRGYAADGDLTLLTATKEPGISHARVLADLLGG</sequence>
<protein>
    <submittedName>
        <fullName evidence="1">DUF488 domain-containing protein</fullName>
    </submittedName>
</protein>
<dbReference type="PANTHER" id="PTHR36849">
    <property type="entry name" value="CYTOPLASMIC PROTEIN-RELATED"/>
    <property type="match status" value="1"/>
</dbReference>
<name>A0ABV4CGK0_9PSEU</name>
<dbReference type="EMBL" id="JBGEHV010000019">
    <property type="protein sequence ID" value="MEY8040217.1"/>
    <property type="molecule type" value="Genomic_DNA"/>
</dbReference>
<dbReference type="RefSeq" id="WP_345365563.1">
    <property type="nucleotide sequence ID" value="NZ_BAABII010000016.1"/>
</dbReference>
<dbReference type="InterPro" id="IPR052552">
    <property type="entry name" value="YeaO-like"/>
</dbReference>
<keyword evidence="2" id="KW-1185">Reference proteome</keyword>
<organism evidence="1 2">
    <name type="scientific">Saccharopolyspora cebuensis</name>
    <dbReference type="NCBI Taxonomy" id="418759"/>
    <lineage>
        <taxon>Bacteria</taxon>
        <taxon>Bacillati</taxon>
        <taxon>Actinomycetota</taxon>
        <taxon>Actinomycetes</taxon>
        <taxon>Pseudonocardiales</taxon>
        <taxon>Pseudonocardiaceae</taxon>
        <taxon>Saccharopolyspora</taxon>
    </lineage>
</organism>
<gene>
    <name evidence="1" type="ORF">AB8O55_12505</name>
</gene>
<proteinExistence type="predicted"/>
<accession>A0ABV4CGK0</accession>
<evidence type="ECO:0000313" key="1">
    <source>
        <dbReference type="EMBL" id="MEY8040217.1"/>
    </source>
</evidence>
<comment type="caution">
    <text evidence="1">The sequence shown here is derived from an EMBL/GenBank/DDBJ whole genome shotgun (WGS) entry which is preliminary data.</text>
</comment>
<dbReference type="PANTHER" id="PTHR36849:SF1">
    <property type="entry name" value="CYTOPLASMIC PROTEIN"/>
    <property type="match status" value="1"/>
</dbReference>
<evidence type="ECO:0000313" key="2">
    <source>
        <dbReference type="Proteomes" id="UP001564626"/>
    </source>
</evidence>
<dbReference type="Pfam" id="PF22752">
    <property type="entry name" value="DUF488-N3i"/>
    <property type="match status" value="1"/>
</dbReference>
<reference evidence="1 2" key="1">
    <citation type="submission" date="2024-08" db="EMBL/GenBank/DDBJ databases">
        <title>Genome mining of Saccharopolyspora cebuensis PGLac3 from Nigerian medicinal plant.</title>
        <authorList>
            <person name="Ezeobiora C.E."/>
            <person name="Igbokwe N.H."/>
            <person name="Amin D.H."/>
            <person name="Mendie U.E."/>
        </authorList>
    </citation>
    <scope>NUCLEOTIDE SEQUENCE [LARGE SCALE GENOMIC DNA]</scope>
    <source>
        <strain evidence="1 2">PGLac3</strain>
    </source>
</reference>
<dbReference type="Proteomes" id="UP001564626">
    <property type="component" value="Unassembled WGS sequence"/>
</dbReference>